<protein>
    <submittedName>
        <fullName evidence="1">Uncharacterized protein</fullName>
    </submittedName>
</protein>
<gene>
    <name evidence="1" type="ORF">BU25DRAFT_471224</name>
</gene>
<comment type="caution">
    <text evidence="1">The sequence shown here is derived from an EMBL/GenBank/DDBJ whole genome shotgun (WGS) entry which is preliminary data.</text>
</comment>
<dbReference type="EMBL" id="MU006702">
    <property type="protein sequence ID" value="KAF2633036.1"/>
    <property type="molecule type" value="Genomic_DNA"/>
</dbReference>
<keyword evidence="2" id="KW-1185">Reference proteome</keyword>
<name>A0ACB6SFE0_9PLEO</name>
<accession>A0ACB6SFE0</accession>
<organism evidence="1 2">
    <name type="scientific">Macroventuria anomochaeta</name>
    <dbReference type="NCBI Taxonomy" id="301207"/>
    <lineage>
        <taxon>Eukaryota</taxon>
        <taxon>Fungi</taxon>
        <taxon>Dikarya</taxon>
        <taxon>Ascomycota</taxon>
        <taxon>Pezizomycotina</taxon>
        <taxon>Dothideomycetes</taxon>
        <taxon>Pleosporomycetidae</taxon>
        <taxon>Pleosporales</taxon>
        <taxon>Pleosporineae</taxon>
        <taxon>Didymellaceae</taxon>
        <taxon>Macroventuria</taxon>
    </lineage>
</organism>
<reference evidence="1" key="1">
    <citation type="journal article" date="2020" name="Stud. Mycol.">
        <title>101 Dothideomycetes genomes: a test case for predicting lifestyles and emergence of pathogens.</title>
        <authorList>
            <person name="Haridas S."/>
            <person name="Albert R."/>
            <person name="Binder M."/>
            <person name="Bloem J."/>
            <person name="Labutti K."/>
            <person name="Salamov A."/>
            <person name="Andreopoulos B."/>
            <person name="Baker S."/>
            <person name="Barry K."/>
            <person name="Bills G."/>
            <person name="Bluhm B."/>
            <person name="Cannon C."/>
            <person name="Castanera R."/>
            <person name="Culley D."/>
            <person name="Daum C."/>
            <person name="Ezra D."/>
            <person name="Gonzalez J."/>
            <person name="Henrissat B."/>
            <person name="Kuo A."/>
            <person name="Liang C."/>
            <person name="Lipzen A."/>
            <person name="Lutzoni F."/>
            <person name="Magnuson J."/>
            <person name="Mondo S."/>
            <person name="Nolan M."/>
            <person name="Ohm R."/>
            <person name="Pangilinan J."/>
            <person name="Park H.-J."/>
            <person name="Ramirez L."/>
            <person name="Alfaro M."/>
            <person name="Sun H."/>
            <person name="Tritt A."/>
            <person name="Yoshinaga Y."/>
            <person name="Zwiers L.-H."/>
            <person name="Turgeon B."/>
            <person name="Goodwin S."/>
            <person name="Spatafora J."/>
            <person name="Crous P."/>
            <person name="Grigoriev I."/>
        </authorList>
    </citation>
    <scope>NUCLEOTIDE SEQUENCE</scope>
    <source>
        <strain evidence="1">CBS 525.71</strain>
    </source>
</reference>
<evidence type="ECO:0000313" key="1">
    <source>
        <dbReference type="EMBL" id="KAF2633036.1"/>
    </source>
</evidence>
<dbReference type="Proteomes" id="UP000799754">
    <property type="component" value="Unassembled WGS sequence"/>
</dbReference>
<proteinExistence type="predicted"/>
<evidence type="ECO:0000313" key="2">
    <source>
        <dbReference type="Proteomes" id="UP000799754"/>
    </source>
</evidence>
<sequence>MAHATSNDNGFGGVSLPDDDFVGGPVIDSGLPFGMQIDTYAEDTVKSLLRECDLYKAEAAKHKKSYEELERRVYERAIEDKNLPAEVVRRMNRLENEIERYRVEIKELRKNLKAAESEMATFQDKIAGQKNKLKEAGKKVRNAKDFAGKQEEKAKSVVHDKQLRASSERKMRQERNEAVAEVASLTRLCDDLQVALKVERYGRCSHTDRAYD</sequence>